<accession>D6SKG3</accession>
<name>D6SKG3_9BACT</name>
<comment type="caution">
    <text evidence="2">The sequence shown here is derived from an EMBL/GenBank/DDBJ whole genome shotgun (WGS) entry which is preliminary data.</text>
</comment>
<dbReference type="Proteomes" id="UP000005496">
    <property type="component" value="Unassembled WGS sequence"/>
</dbReference>
<dbReference type="AlphaFoldDB" id="D6SKG3"/>
<evidence type="ECO:0000313" key="2">
    <source>
        <dbReference type="EMBL" id="EFI36366.1"/>
    </source>
</evidence>
<dbReference type="EMBL" id="ACJN02000001">
    <property type="protein sequence ID" value="EFI36366.1"/>
    <property type="molecule type" value="Genomic_DNA"/>
</dbReference>
<keyword evidence="1" id="KW-0812">Transmembrane</keyword>
<reference evidence="2" key="1">
    <citation type="submission" date="2010-05" db="EMBL/GenBank/DDBJ databases">
        <title>The draft genome of Desulfonatronospira thiodismutans ASO3-1.</title>
        <authorList>
            <consortium name="US DOE Joint Genome Institute (JGI-PGF)"/>
            <person name="Lucas S."/>
            <person name="Copeland A."/>
            <person name="Lapidus A."/>
            <person name="Cheng J.-F."/>
            <person name="Bruce D."/>
            <person name="Goodwin L."/>
            <person name="Pitluck S."/>
            <person name="Chertkov O."/>
            <person name="Brettin T."/>
            <person name="Detter J.C."/>
            <person name="Han C."/>
            <person name="Land M.L."/>
            <person name="Hauser L."/>
            <person name="Kyrpides N."/>
            <person name="Mikhailova N."/>
            <person name="Muyzer G."/>
            <person name="Woyke T."/>
        </authorList>
    </citation>
    <scope>NUCLEOTIDE SEQUENCE [LARGE SCALE GENOMIC DNA]</scope>
    <source>
        <strain evidence="2">ASO3-1</strain>
    </source>
</reference>
<protein>
    <submittedName>
        <fullName evidence="2">Uncharacterized protein</fullName>
    </submittedName>
</protein>
<keyword evidence="1" id="KW-0472">Membrane</keyword>
<keyword evidence="3" id="KW-1185">Reference proteome</keyword>
<evidence type="ECO:0000256" key="1">
    <source>
        <dbReference type="SAM" id="Phobius"/>
    </source>
</evidence>
<organism evidence="2 3">
    <name type="scientific">Desulfonatronospira thiodismutans ASO3-1</name>
    <dbReference type="NCBI Taxonomy" id="555779"/>
    <lineage>
        <taxon>Bacteria</taxon>
        <taxon>Pseudomonadati</taxon>
        <taxon>Thermodesulfobacteriota</taxon>
        <taxon>Desulfovibrionia</taxon>
        <taxon>Desulfovibrionales</taxon>
        <taxon>Desulfonatronovibrionaceae</taxon>
        <taxon>Desulfonatronospira</taxon>
    </lineage>
</organism>
<feature type="transmembrane region" description="Helical" evidence="1">
    <location>
        <begin position="27"/>
        <end position="53"/>
    </location>
</feature>
<proteinExistence type="predicted"/>
<gene>
    <name evidence="2" type="ORF">Dthio_PD3837</name>
</gene>
<keyword evidence="1" id="KW-1133">Transmembrane helix</keyword>
<evidence type="ECO:0000313" key="3">
    <source>
        <dbReference type="Proteomes" id="UP000005496"/>
    </source>
</evidence>
<sequence>MAVFVRFVLGPQQVLDLVEYLPRKIPAWLNFFTFNWVFSFYGGLLNIVLACLVKCRNKALLRRISLGRR</sequence>